<dbReference type="RefSeq" id="WP_217858991.1">
    <property type="nucleotide sequence ID" value="NZ_JABWRZ020000020.1"/>
</dbReference>
<gene>
    <name evidence="1" type="ORF">HU760_024405</name>
</gene>
<keyword evidence="2" id="KW-1185">Reference proteome</keyword>
<reference evidence="1 2" key="1">
    <citation type="journal article" date="2020" name="Microorganisms">
        <title>Reliable Identification of Environmental Pseudomonas Isolates Using the rpoD Gene.</title>
        <authorList>
            <consortium name="The Broad Institute Genome Sequencing Platform"/>
            <person name="Girard L."/>
            <person name="Lood C."/>
            <person name="Rokni-Zadeh H."/>
            <person name="van Noort V."/>
            <person name="Lavigne R."/>
            <person name="De Mot R."/>
        </authorList>
    </citation>
    <scope>NUCLEOTIDE SEQUENCE [LARGE SCALE GENOMIC DNA]</scope>
    <source>
        <strain evidence="1 2">RD9SR1</strain>
    </source>
</reference>
<evidence type="ECO:0000313" key="1">
    <source>
        <dbReference type="EMBL" id="MBV4493719.1"/>
    </source>
</evidence>
<evidence type="ECO:0000313" key="2">
    <source>
        <dbReference type="Proteomes" id="UP000609530"/>
    </source>
</evidence>
<dbReference type="Proteomes" id="UP000609530">
    <property type="component" value="Unassembled WGS sequence"/>
</dbReference>
<name>A0ABS6QIW6_9PSED</name>
<protein>
    <submittedName>
        <fullName evidence="1">Uncharacterized protein</fullName>
    </submittedName>
</protein>
<feature type="non-terminal residue" evidence="1">
    <location>
        <position position="1"/>
    </location>
</feature>
<proteinExistence type="predicted"/>
<dbReference type="EMBL" id="JABWRZ020000020">
    <property type="protein sequence ID" value="MBV4493719.1"/>
    <property type="molecule type" value="Genomic_DNA"/>
</dbReference>
<sequence>LAAISRSGMRIIQRFETLSTFISTAADHSIVALSASSLLLNSLMNKEFFVPISLEVGRIIRGSETASTFNFKKPSYH</sequence>
<comment type="caution">
    <text evidence="1">The sequence shown here is derived from an EMBL/GenBank/DDBJ whole genome shotgun (WGS) entry which is preliminary data.</text>
</comment>
<accession>A0ABS6QIW6</accession>
<organism evidence="1 2">
    <name type="scientific">Pseudomonas oryzicola</name>
    <dbReference type="NCBI Taxonomy" id="485876"/>
    <lineage>
        <taxon>Bacteria</taxon>
        <taxon>Pseudomonadati</taxon>
        <taxon>Pseudomonadota</taxon>
        <taxon>Gammaproteobacteria</taxon>
        <taxon>Pseudomonadales</taxon>
        <taxon>Pseudomonadaceae</taxon>
        <taxon>Pseudomonas</taxon>
    </lineage>
</organism>